<dbReference type="Proteomes" id="UP000005225">
    <property type="component" value="Unassembled WGS sequence"/>
</dbReference>
<dbReference type="Pfam" id="PF01454">
    <property type="entry name" value="MAGE"/>
    <property type="match status" value="1"/>
</dbReference>
<keyword evidence="4" id="KW-1185">Reference proteome</keyword>
<dbReference type="SMART" id="SM01373">
    <property type="entry name" value="MAGE"/>
    <property type="match status" value="1"/>
</dbReference>
<dbReference type="PANTHER" id="PTHR11736">
    <property type="entry name" value="MELANOMA-ASSOCIATED ANTIGEN MAGE ANTIGEN"/>
    <property type="match status" value="1"/>
</dbReference>
<feature type="domain" description="MAGE" evidence="2">
    <location>
        <begin position="95"/>
        <end position="294"/>
    </location>
</feature>
<dbReference type="OMA" id="VINKKYT"/>
<evidence type="ECO:0000256" key="1">
    <source>
        <dbReference type="SAM" id="MobiDB-lite"/>
    </source>
</evidence>
<feature type="compositionally biased region" description="Polar residues" evidence="1">
    <location>
        <begin position="39"/>
        <end position="53"/>
    </location>
</feature>
<dbReference type="Pfam" id="PF12440">
    <property type="entry name" value="MAGE_N"/>
    <property type="match status" value="1"/>
</dbReference>
<dbReference type="AlphaFoldDB" id="H0Y0X3"/>
<dbReference type="Gene3D" id="1.10.10.1210">
    <property type="entry name" value="MAGE homology domain, winged helix WH2 motif"/>
    <property type="match status" value="1"/>
</dbReference>
<dbReference type="HOGENOM" id="CLU_039582_1_0_1"/>
<dbReference type="GO" id="GO:0000122">
    <property type="term" value="P:negative regulation of transcription by RNA polymerase II"/>
    <property type="evidence" value="ECO:0007669"/>
    <property type="project" value="TreeGrafter"/>
</dbReference>
<dbReference type="FunFam" id="1.10.10.1200:FF:000007">
    <property type="entry name" value="Melanoma-associated antigen C2"/>
    <property type="match status" value="1"/>
</dbReference>
<protein>
    <recommendedName>
        <fullName evidence="2">MAGE domain-containing protein</fullName>
    </recommendedName>
</protein>
<dbReference type="InterPro" id="IPR037445">
    <property type="entry name" value="MAGE"/>
</dbReference>
<evidence type="ECO:0000313" key="4">
    <source>
        <dbReference type="Proteomes" id="UP000005225"/>
    </source>
</evidence>
<evidence type="ECO:0000313" key="3">
    <source>
        <dbReference type="Ensembl" id="ENSOGAP00000022016.1"/>
    </source>
</evidence>
<reference evidence="3" key="2">
    <citation type="submission" date="2025-08" db="UniProtKB">
        <authorList>
            <consortium name="Ensembl"/>
        </authorList>
    </citation>
    <scope>IDENTIFICATION</scope>
</reference>
<feature type="compositionally biased region" description="Polar residues" evidence="1">
    <location>
        <begin position="81"/>
        <end position="91"/>
    </location>
</feature>
<feature type="region of interest" description="Disordered" evidence="1">
    <location>
        <begin position="1"/>
        <end position="95"/>
    </location>
</feature>
<dbReference type="eggNOG" id="KOG4562">
    <property type="taxonomic scope" value="Eukaryota"/>
</dbReference>
<dbReference type="GO" id="GO:0005634">
    <property type="term" value="C:nucleus"/>
    <property type="evidence" value="ECO:0007669"/>
    <property type="project" value="TreeGrafter"/>
</dbReference>
<dbReference type="SMART" id="SM01392">
    <property type="entry name" value="MAGE_N"/>
    <property type="match status" value="1"/>
</dbReference>
<dbReference type="STRING" id="30611.ENSOGAP00000022016"/>
<dbReference type="InParanoid" id="H0Y0X3"/>
<dbReference type="EMBL" id="AAQR03085292">
    <property type="status" value="NOT_ANNOTATED_CDS"/>
    <property type="molecule type" value="Genomic_DNA"/>
</dbReference>
<feature type="region of interest" description="Disordered" evidence="1">
    <location>
        <begin position="309"/>
        <end position="333"/>
    </location>
</feature>
<dbReference type="InterPro" id="IPR002190">
    <property type="entry name" value="MHD_dom"/>
</dbReference>
<name>H0Y0X3_OTOGA</name>
<accession>H0Y0X3</accession>
<dbReference type="Ensembl" id="ENSOGAT00000027531.1">
    <property type="protein sequence ID" value="ENSOGAP00000022016.1"/>
    <property type="gene ID" value="ENSOGAG00000027784.1"/>
</dbReference>
<dbReference type="InterPro" id="IPR041898">
    <property type="entry name" value="MAGE_WH1"/>
</dbReference>
<dbReference type="PANTHER" id="PTHR11736:SF164">
    <property type="entry name" value="MELANOMA-ASSOCIATED ANTIGEN B1"/>
    <property type="match status" value="1"/>
</dbReference>
<dbReference type="InterPro" id="IPR021072">
    <property type="entry name" value="MAGE_N"/>
</dbReference>
<dbReference type="PROSITE" id="PS50838">
    <property type="entry name" value="MAGE"/>
    <property type="match status" value="1"/>
</dbReference>
<reference evidence="3" key="3">
    <citation type="submission" date="2025-09" db="UniProtKB">
        <authorList>
            <consortium name="Ensembl"/>
        </authorList>
    </citation>
    <scope>IDENTIFICATION</scope>
</reference>
<feature type="compositionally biased region" description="Basic residues" evidence="1">
    <location>
        <begin position="1"/>
        <end position="17"/>
    </location>
</feature>
<dbReference type="FunFam" id="1.10.10.1210:FF:000001">
    <property type="entry name" value="melanoma-associated antigen D1"/>
    <property type="match status" value="1"/>
</dbReference>
<organism evidence="3 4">
    <name type="scientific">Otolemur garnettii</name>
    <name type="common">Small-eared galago</name>
    <name type="synonym">Garnett's greater bushbaby</name>
    <dbReference type="NCBI Taxonomy" id="30611"/>
    <lineage>
        <taxon>Eukaryota</taxon>
        <taxon>Metazoa</taxon>
        <taxon>Chordata</taxon>
        <taxon>Craniata</taxon>
        <taxon>Vertebrata</taxon>
        <taxon>Euteleostomi</taxon>
        <taxon>Mammalia</taxon>
        <taxon>Eutheria</taxon>
        <taxon>Euarchontoglires</taxon>
        <taxon>Primates</taxon>
        <taxon>Strepsirrhini</taxon>
        <taxon>Lorisiformes</taxon>
        <taxon>Galagidae</taxon>
        <taxon>Otolemur</taxon>
    </lineage>
</organism>
<sequence>MPRGQKSKLRAREKRRQARSEPQDLSVAQAFAAEGKEIPSSSSAINKGASQSTPAASGPGKSGKGRSTRSGAKSQDEERPSTSSALPQSLGNDPLTRKTGMLVQFLLEKYKMKEPIRRSDMLKLMNKKFREHFPEILRKTTERMELVFGLELKEVDPKGRYFELSGKLSLTSEVGQSDGRGFPKNGLLMPLLSVIFMNGNRASEEEMWEFLNVLGIYDGIKHFIFGEPRQLITKDLVQEKYLEYQQVPGSDPPRYEFLWGAKAHAETSKMKVLEFLAKVNNTVPSSFQSRYEEALRDEEARARVSITAGARATAQASTSATARASTSATARAS</sequence>
<dbReference type="InterPro" id="IPR041899">
    <property type="entry name" value="MAGE_WH2"/>
</dbReference>
<evidence type="ECO:0000259" key="2">
    <source>
        <dbReference type="PROSITE" id="PS50838"/>
    </source>
</evidence>
<proteinExistence type="predicted"/>
<reference evidence="4" key="1">
    <citation type="submission" date="2011-03" db="EMBL/GenBank/DDBJ databases">
        <title>Version 3 of the genome sequence of Otolemur garnettii (Bushbaby).</title>
        <authorList>
            <consortium name="The Broad Institute Genome Sequencing Platform"/>
            <person name="Di Palma F."/>
            <person name="Johnson J."/>
            <person name="Lander E.S."/>
            <person name="Lindblad-Toh K."/>
            <person name="Jaffe D.B."/>
            <person name="Gnerre S."/>
            <person name="MacCallum I."/>
            <person name="Przybylski D."/>
            <person name="Ribeiro F.J."/>
            <person name="Burton J.N."/>
            <person name="Walker B.J."/>
            <person name="Sharpe T."/>
            <person name="Hall G."/>
        </authorList>
    </citation>
    <scope>NUCLEOTIDE SEQUENCE [LARGE SCALE GENOMIC DNA]</scope>
</reference>
<dbReference type="GeneTree" id="ENSGT00940000155485"/>
<dbReference type="Gene3D" id="1.10.10.1200">
    <property type="entry name" value="MAGE homology domain, winged helix WH1 motif"/>
    <property type="match status" value="1"/>
</dbReference>